<dbReference type="InterPro" id="IPR036388">
    <property type="entry name" value="WH-like_DNA-bd_sf"/>
</dbReference>
<dbReference type="GO" id="GO:0006351">
    <property type="term" value="P:DNA-templated transcription"/>
    <property type="evidence" value="ECO:0007669"/>
    <property type="project" value="TreeGrafter"/>
</dbReference>
<sequence length="312" mass="33598">MDRHSLPPLSRLPAFEAAARHESFTAAAEELGLTQTAVTKQIAALEADLGLRLFERRNRAVFLTEAGRAYGQVVGAALADIAAETTRLRGGPSGTGLVLHCQLCEAFYWLMPRLAGFHERHPGLEVRVVSALAPLTAAPEPFDVAIQTTGRAAGSARLAFTASDEIFPVAAPGLVPYGALPLPAAGLARYPLLSHRVLPQDWMDWPDWFQAVGHPMPKSARITGFDSFPLVLQAAVAGQGIALGWRNTVSGLIADGKLLRLCDEAVFRPTEISVFRGARRGNHAETDALLSWLREELTERPANGSSFHTVDV</sequence>
<dbReference type="Pfam" id="PF00126">
    <property type="entry name" value="HTH_1"/>
    <property type="match status" value="1"/>
</dbReference>
<dbReference type="SUPFAM" id="SSF53850">
    <property type="entry name" value="Periplasmic binding protein-like II"/>
    <property type="match status" value="1"/>
</dbReference>
<dbReference type="GO" id="GO:0003700">
    <property type="term" value="F:DNA-binding transcription factor activity"/>
    <property type="evidence" value="ECO:0007669"/>
    <property type="project" value="InterPro"/>
</dbReference>
<protein>
    <submittedName>
        <fullName evidence="7">Transcriptional regulator</fullName>
    </submittedName>
</protein>
<dbReference type="InterPro" id="IPR036390">
    <property type="entry name" value="WH_DNA-bd_sf"/>
</dbReference>
<dbReference type="STRING" id="1229727.Ga0080559_TMP2780"/>
<dbReference type="PANTHER" id="PTHR30537:SF26">
    <property type="entry name" value="GLYCINE CLEAVAGE SYSTEM TRANSCRIPTIONAL ACTIVATOR"/>
    <property type="match status" value="1"/>
</dbReference>
<evidence type="ECO:0000256" key="1">
    <source>
        <dbReference type="ARBA" id="ARBA00009437"/>
    </source>
</evidence>
<dbReference type="GO" id="GO:0043565">
    <property type="term" value="F:sequence-specific DNA binding"/>
    <property type="evidence" value="ECO:0007669"/>
    <property type="project" value="TreeGrafter"/>
</dbReference>
<dbReference type="PRINTS" id="PR00039">
    <property type="entry name" value="HTHLYSR"/>
</dbReference>
<evidence type="ECO:0000259" key="5">
    <source>
        <dbReference type="Pfam" id="PF00126"/>
    </source>
</evidence>
<keyword evidence="8" id="KW-1185">Reference proteome</keyword>
<dbReference type="Pfam" id="PF03466">
    <property type="entry name" value="LysR_substrate"/>
    <property type="match status" value="1"/>
</dbReference>
<dbReference type="Proteomes" id="UP000186559">
    <property type="component" value="Chromosome"/>
</dbReference>
<dbReference type="Gene3D" id="1.10.10.10">
    <property type="entry name" value="Winged helix-like DNA-binding domain superfamily/Winged helix DNA-binding domain"/>
    <property type="match status" value="1"/>
</dbReference>
<accession>A0A1U7D675</accession>
<dbReference type="InterPro" id="IPR058163">
    <property type="entry name" value="LysR-type_TF_proteobact-type"/>
</dbReference>
<dbReference type="InterPro" id="IPR005119">
    <property type="entry name" value="LysR_subst-bd"/>
</dbReference>
<comment type="similarity">
    <text evidence="1">Belongs to the LysR transcriptional regulatory family.</text>
</comment>
<keyword evidence="4" id="KW-0804">Transcription</keyword>
<feature type="domain" description="LysR substrate-binding" evidence="6">
    <location>
        <begin position="106"/>
        <end position="297"/>
    </location>
</feature>
<evidence type="ECO:0000256" key="4">
    <source>
        <dbReference type="ARBA" id="ARBA00023163"/>
    </source>
</evidence>
<evidence type="ECO:0000313" key="8">
    <source>
        <dbReference type="Proteomes" id="UP000186559"/>
    </source>
</evidence>
<evidence type="ECO:0000256" key="3">
    <source>
        <dbReference type="ARBA" id="ARBA00023125"/>
    </source>
</evidence>
<proteinExistence type="inferred from homology"/>
<feature type="domain" description="HTH lysR-type" evidence="5">
    <location>
        <begin position="10"/>
        <end position="68"/>
    </location>
</feature>
<dbReference type="FunFam" id="1.10.10.10:FF:000038">
    <property type="entry name" value="Glycine cleavage system transcriptional activator"/>
    <property type="match status" value="1"/>
</dbReference>
<dbReference type="EMBL" id="CP014796">
    <property type="protein sequence ID" value="APX23576.1"/>
    <property type="molecule type" value="Genomic_DNA"/>
</dbReference>
<dbReference type="AlphaFoldDB" id="A0A1U7D675"/>
<evidence type="ECO:0000313" key="7">
    <source>
        <dbReference type="EMBL" id="APX23576.1"/>
    </source>
</evidence>
<name>A0A1U7D675_9RHOB</name>
<keyword evidence="3" id="KW-0238">DNA-binding</keyword>
<evidence type="ECO:0000259" key="6">
    <source>
        <dbReference type="Pfam" id="PF03466"/>
    </source>
</evidence>
<dbReference type="KEGG" id="tpro:Ga0080559_TMP2780"/>
<reference evidence="7 8" key="1">
    <citation type="submission" date="2016-03" db="EMBL/GenBank/DDBJ databases">
        <title>Deep-sea bacteria in the southern Pacific.</title>
        <authorList>
            <person name="Tang K."/>
        </authorList>
    </citation>
    <scope>NUCLEOTIDE SEQUENCE [LARGE SCALE GENOMIC DNA]</scope>
    <source>
        <strain evidence="7 8">JLT2016</strain>
    </source>
</reference>
<dbReference type="SUPFAM" id="SSF46785">
    <property type="entry name" value="Winged helix' DNA-binding domain"/>
    <property type="match status" value="1"/>
</dbReference>
<dbReference type="Gene3D" id="3.40.190.10">
    <property type="entry name" value="Periplasmic binding protein-like II"/>
    <property type="match status" value="2"/>
</dbReference>
<evidence type="ECO:0000256" key="2">
    <source>
        <dbReference type="ARBA" id="ARBA00023015"/>
    </source>
</evidence>
<dbReference type="InterPro" id="IPR000847">
    <property type="entry name" value="LysR_HTH_N"/>
</dbReference>
<dbReference type="RefSeq" id="WP_076623587.1">
    <property type="nucleotide sequence ID" value="NZ_BMEW01000027.1"/>
</dbReference>
<keyword evidence="2" id="KW-0805">Transcription regulation</keyword>
<gene>
    <name evidence="7" type="ORF">Ga0080559_TMP2780</name>
</gene>
<dbReference type="PANTHER" id="PTHR30537">
    <property type="entry name" value="HTH-TYPE TRANSCRIPTIONAL REGULATOR"/>
    <property type="match status" value="1"/>
</dbReference>
<organism evidence="7 8">
    <name type="scientific">Salipiger profundus</name>
    <dbReference type="NCBI Taxonomy" id="1229727"/>
    <lineage>
        <taxon>Bacteria</taxon>
        <taxon>Pseudomonadati</taxon>
        <taxon>Pseudomonadota</taxon>
        <taxon>Alphaproteobacteria</taxon>
        <taxon>Rhodobacterales</taxon>
        <taxon>Roseobacteraceae</taxon>
        <taxon>Salipiger</taxon>
    </lineage>
</organism>